<protein>
    <submittedName>
        <fullName evidence="2">Uncharacterized protein</fullName>
    </submittedName>
</protein>
<feature type="region of interest" description="Disordered" evidence="1">
    <location>
        <begin position="1"/>
        <end position="30"/>
    </location>
</feature>
<evidence type="ECO:0000256" key="1">
    <source>
        <dbReference type="SAM" id="MobiDB-lite"/>
    </source>
</evidence>
<name>A0A0A9CWB5_ARUDO</name>
<sequence>MAAASACNARSPVTAKKRTLPPPQFSETRRAPSRPLRLYFFQAPAASSRLSRRLLGLSSERACLVLLFIAFRGAGAGRRHRARVKDAGAAEVVESKRKLWPASHRRLQGQRAVSVLMDSSILHFWSQQFLKQSSCERGVDSRGKP</sequence>
<proteinExistence type="predicted"/>
<reference evidence="2" key="2">
    <citation type="journal article" date="2015" name="Data Brief">
        <title>Shoot transcriptome of the giant reed, Arundo donax.</title>
        <authorList>
            <person name="Barrero R.A."/>
            <person name="Guerrero F.D."/>
            <person name="Moolhuijzen P."/>
            <person name="Goolsby J.A."/>
            <person name="Tidwell J."/>
            <person name="Bellgard S.E."/>
            <person name="Bellgard M.I."/>
        </authorList>
    </citation>
    <scope>NUCLEOTIDE SEQUENCE</scope>
    <source>
        <tissue evidence="2">Shoot tissue taken approximately 20 cm above the soil surface</tissue>
    </source>
</reference>
<dbReference type="AlphaFoldDB" id="A0A0A9CWB5"/>
<accession>A0A0A9CWB5</accession>
<dbReference type="EMBL" id="GBRH01220230">
    <property type="protein sequence ID" value="JAD77665.1"/>
    <property type="molecule type" value="Transcribed_RNA"/>
</dbReference>
<organism evidence="2">
    <name type="scientific">Arundo donax</name>
    <name type="common">Giant reed</name>
    <name type="synonym">Donax arundinaceus</name>
    <dbReference type="NCBI Taxonomy" id="35708"/>
    <lineage>
        <taxon>Eukaryota</taxon>
        <taxon>Viridiplantae</taxon>
        <taxon>Streptophyta</taxon>
        <taxon>Embryophyta</taxon>
        <taxon>Tracheophyta</taxon>
        <taxon>Spermatophyta</taxon>
        <taxon>Magnoliopsida</taxon>
        <taxon>Liliopsida</taxon>
        <taxon>Poales</taxon>
        <taxon>Poaceae</taxon>
        <taxon>PACMAD clade</taxon>
        <taxon>Arundinoideae</taxon>
        <taxon>Arundineae</taxon>
        <taxon>Arundo</taxon>
    </lineage>
</organism>
<evidence type="ECO:0000313" key="2">
    <source>
        <dbReference type="EMBL" id="JAD77665.1"/>
    </source>
</evidence>
<reference evidence="2" key="1">
    <citation type="submission" date="2014-09" db="EMBL/GenBank/DDBJ databases">
        <authorList>
            <person name="Magalhaes I.L.F."/>
            <person name="Oliveira U."/>
            <person name="Santos F.R."/>
            <person name="Vidigal T.H.D.A."/>
            <person name="Brescovit A.D."/>
            <person name="Santos A.J."/>
        </authorList>
    </citation>
    <scope>NUCLEOTIDE SEQUENCE</scope>
    <source>
        <tissue evidence="2">Shoot tissue taken approximately 20 cm above the soil surface</tissue>
    </source>
</reference>